<sequence>MLHLSWLPFIATSLLIILTPGQDMVLVMSRTLSGGTRAGIVTAAGVSVGLIVHTMLATLGVGALLQASEWLFTLLKLAGALYLLYLGVVLLRSSGELTLSGSHGAPVSALRTFTQGALSNVSNPKIVLFYLAFLPQFVPADAPRPMLSLFVLGVTFAGLTFLVKGPVALFAGLLSASIRRNPRILTRIHRTSGVVLLALGVKLALERQ</sequence>
<dbReference type="InterPro" id="IPR001123">
    <property type="entry name" value="LeuE-type"/>
</dbReference>
<protein>
    <submittedName>
        <fullName evidence="7">Threonine transporter RhtB</fullName>
    </submittedName>
</protein>
<evidence type="ECO:0000256" key="6">
    <source>
        <dbReference type="SAM" id="Phobius"/>
    </source>
</evidence>
<dbReference type="RefSeq" id="WP_114182040.1">
    <property type="nucleotide sequence ID" value="NZ_CP024904.1"/>
</dbReference>
<keyword evidence="4 6" id="KW-1133">Transmembrane helix</keyword>
<dbReference type="Proteomes" id="UP000253104">
    <property type="component" value="Chromosome mHSR5_C"/>
</dbReference>
<dbReference type="GO" id="GO:0015171">
    <property type="term" value="F:amino acid transmembrane transporter activity"/>
    <property type="evidence" value="ECO:0007669"/>
    <property type="project" value="TreeGrafter"/>
</dbReference>
<evidence type="ECO:0000256" key="2">
    <source>
        <dbReference type="ARBA" id="ARBA00022475"/>
    </source>
</evidence>
<comment type="subcellular location">
    <subcellularLocation>
        <location evidence="1">Cell membrane</location>
        <topology evidence="1">Multi-pass membrane protein</topology>
    </subcellularLocation>
</comment>
<accession>A0A2Z5NBG3</accession>
<dbReference type="EMBL" id="CP024904">
    <property type="protein sequence ID" value="AXF25677.1"/>
    <property type="molecule type" value="Genomic_DNA"/>
</dbReference>
<dbReference type="AlphaFoldDB" id="A0A2Z5NBG3"/>
<evidence type="ECO:0000313" key="7">
    <source>
        <dbReference type="EMBL" id="AXF25677.1"/>
    </source>
</evidence>
<reference evidence="7 8" key="1">
    <citation type="journal article" date="2018" name="ISME J.">
        <title>Involvement of Burkholderiaceae and sulfurous volatiles in disease-suppressive soils.</title>
        <authorList>
            <person name="Carrion V.J."/>
            <person name="Cordovez V."/>
            <person name="Tyc O."/>
            <person name="Etalo D.W."/>
            <person name="de Bruijn I."/>
            <person name="de Jager V.C."/>
            <person name="Medema M.H."/>
            <person name="Eberl L."/>
            <person name="Raaijmakers J.M."/>
        </authorList>
    </citation>
    <scope>NUCLEOTIDE SEQUENCE [LARGE SCALE GENOMIC DNA]</scope>
    <source>
        <strain evidence="8">mHSR5</strain>
    </source>
</reference>
<dbReference type="PANTHER" id="PTHR30086:SF20">
    <property type="entry name" value="ARGININE EXPORTER PROTEIN ARGO-RELATED"/>
    <property type="match status" value="1"/>
</dbReference>
<dbReference type="Pfam" id="PF01810">
    <property type="entry name" value="LysE"/>
    <property type="match status" value="1"/>
</dbReference>
<feature type="transmembrane region" description="Helical" evidence="6">
    <location>
        <begin position="146"/>
        <end position="176"/>
    </location>
</feature>
<evidence type="ECO:0000256" key="5">
    <source>
        <dbReference type="ARBA" id="ARBA00023136"/>
    </source>
</evidence>
<keyword evidence="2" id="KW-1003">Cell membrane</keyword>
<feature type="transmembrane region" description="Helical" evidence="6">
    <location>
        <begin position="70"/>
        <end position="91"/>
    </location>
</feature>
<dbReference type="PANTHER" id="PTHR30086">
    <property type="entry name" value="ARGININE EXPORTER PROTEIN ARGO"/>
    <property type="match status" value="1"/>
</dbReference>
<evidence type="ECO:0000256" key="3">
    <source>
        <dbReference type="ARBA" id="ARBA00022692"/>
    </source>
</evidence>
<feature type="transmembrane region" description="Helical" evidence="6">
    <location>
        <begin position="6"/>
        <end position="28"/>
    </location>
</feature>
<keyword evidence="5 6" id="KW-0472">Membrane</keyword>
<evidence type="ECO:0000256" key="4">
    <source>
        <dbReference type="ARBA" id="ARBA00022989"/>
    </source>
</evidence>
<dbReference type="GO" id="GO:0005886">
    <property type="term" value="C:plasma membrane"/>
    <property type="evidence" value="ECO:0007669"/>
    <property type="project" value="UniProtKB-SubCell"/>
</dbReference>
<dbReference type="OrthoDB" id="9804822at2"/>
<dbReference type="PIRSF" id="PIRSF006324">
    <property type="entry name" value="LeuE"/>
    <property type="match status" value="1"/>
</dbReference>
<keyword evidence="3 6" id="KW-0812">Transmembrane</keyword>
<name>A0A2Z5NBG3_BURPY</name>
<evidence type="ECO:0000256" key="1">
    <source>
        <dbReference type="ARBA" id="ARBA00004651"/>
    </source>
</evidence>
<organism evidence="7 8">
    <name type="scientific">Burkholderia pyrrocinia</name>
    <name type="common">Pseudomonas pyrrocinia</name>
    <dbReference type="NCBI Taxonomy" id="60550"/>
    <lineage>
        <taxon>Bacteria</taxon>
        <taxon>Pseudomonadati</taxon>
        <taxon>Pseudomonadota</taxon>
        <taxon>Betaproteobacteria</taxon>
        <taxon>Burkholderiales</taxon>
        <taxon>Burkholderiaceae</taxon>
        <taxon>Burkholderia</taxon>
        <taxon>Burkholderia cepacia complex</taxon>
    </lineage>
</organism>
<gene>
    <name evidence="7" type="ORF">CUJ89_35170</name>
</gene>
<feature type="transmembrane region" description="Helical" evidence="6">
    <location>
        <begin position="40"/>
        <end position="64"/>
    </location>
</feature>
<evidence type="ECO:0000313" key="8">
    <source>
        <dbReference type="Proteomes" id="UP000253104"/>
    </source>
</evidence>
<proteinExistence type="predicted"/>